<keyword evidence="10 11" id="KW-0670">Pyruvate</keyword>
<comment type="subcellular location">
    <subcellularLocation>
        <location evidence="11">Cell membrane</location>
        <topology evidence="11">Peripheral membrane protein</topology>
    </subcellularLocation>
</comment>
<dbReference type="NCBIfam" id="TIGR00164">
    <property type="entry name" value="AS_decarb"/>
    <property type="match status" value="1"/>
</dbReference>
<feature type="modified residue" description="Pyruvic acid (Ser); by autocatalysis" evidence="11">
    <location>
        <position position="183"/>
    </location>
</feature>
<gene>
    <name evidence="11" type="primary">psd</name>
    <name evidence="13" type="ORF">QP792_10220</name>
</gene>
<comment type="function">
    <text evidence="11">Catalyzes the formation of phosphatidylethanolamine (PtdEtn) from phosphatidylserine (PtdSer).</text>
</comment>
<evidence type="ECO:0000313" key="14">
    <source>
        <dbReference type="Proteomes" id="UP001240589"/>
    </source>
</evidence>
<keyword evidence="12" id="KW-0812">Transmembrane</keyword>
<evidence type="ECO:0000256" key="3">
    <source>
        <dbReference type="ARBA" id="ARBA00022793"/>
    </source>
</evidence>
<dbReference type="RefSeq" id="WP_107145164.1">
    <property type="nucleotide sequence ID" value="NZ_CP197397.1"/>
</dbReference>
<comment type="catalytic activity">
    <reaction evidence="11">
        <text>a 1,2-diacyl-sn-glycero-3-phospho-L-serine + H(+) = a 1,2-diacyl-sn-glycero-3-phosphoethanolamine + CO2</text>
        <dbReference type="Rhea" id="RHEA:20828"/>
        <dbReference type="ChEBI" id="CHEBI:15378"/>
        <dbReference type="ChEBI" id="CHEBI:16526"/>
        <dbReference type="ChEBI" id="CHEBI:57262"/>
        <dbReference type="ChEBI" id="CHEBI:64612"/>
        <dbReference type="EC" id="4.1.1.65"/>
    </reaction>
</comment>
<reference evidence="13" key="1">
    <citation type="submission" date="2023-05" db="EMBL/GenBank/DDBJ databases">
        <title>Genomic Catalog of Human Bladder Bacteria.</title>
        <authorList>
            <person name="Du J."/>
        </authorList>
    </citation>
    <scope>NUCLEOTIDE SEQUENCE</scope>
    <source>
        <strain evidence="13">UMB7974B</strain>
    </source>
</reference>
<dbReference type="NCBIfam" id="NF003678">
    <property type="entry name" value="PRK05305.1-2"/>
    <property type="match status" value="1"/>
</dbReference>
<evidence type="ECO:0000313" key="13">
    <source>
        <dbReference type="EMBL" id="MDK8362555.1"/>
    </source>
</evidence>
<organism evidence="13 14">
    <name type="scientific">Neisseria mucosa</name>
    <dbReference type="NCBI Taxonomy" id="488"/>
    <lineage>
        <taxon>Bacteria</taxon>
        <taxon>Pseudomonadati</taxon>
        <taxon>Pseudomonadota</taxon>
        <taxon>Betaproteobacteria</taxon>
        <taxon>Neisseriales</taxon>
        <taxon>Neisseriaceae</taxon>
        <taxon>Neisseria</taxon>
    </lineage>
</organism>
<comment type="subunit">
    <text evidence="11">Heterodimer of a large membrane-associated beta subunit and a small pyruvoyl-containing alpha subunit.</text>
</comment>
<evidence type="ECO:0000256" key="7">
    <source>
        <dbReference type="ARBA" id="ARBA00023209"/>
    </source>
</evidence>
<evidence type="ECO:0000256" key="9">
    <source>
        <dbReference type="ARBA" id="ARBA00023264"/>
    </source>
</evidence>
<keyword evidence="7 11" id="KW-0594">Phospholipid biosynthesis</keyword>
<dbReference type="Pfam" id="PF02666">
    <property type="entry name" value="PS_Dcarbxylase"/>
    <property type="match status" value="1"/>
</dbReference>
<evidence type="ECO:0000256" key="4">
    <source>
        <dbReference type="ARBA" id="ARBA00023098"/>
    </source>
</evidence>
<keyword evidence="3 11" id="KW-0210">Decarboxylase</keyword>
<comment type="pathway">
    <text evidence="11">Phospholipid metabolism; phosphatidylethanolamine biosynthesis; phosphatidylethanolamine from CDP-diacylglycerol: step 2/2.</text>
</comment>
<evidence type="ECO:0000256" key="10">
    <source>
        <dbReference type="ARBA" id="ARBA00023317"/>
    </source>
</evidence>
<evidence type="ECO:0000256" key="2">
    <source>
        <dbReference type="ARBA" id="ARBA00022516"/>
    </source>
</evidence>
<comment type="caution">
    <text evidence="13">The sequence shown here is derived from an EMBL/GenBank/DDBJ whole genome shotgun (WGS) entry which is preliminary data.</text>
</comment>
<dbReference type="GO" id="GO:0006646">
    <property type="term" value="P:phosphatidylethanolamine biosynthetic process"/>
    <property type="evidence" value="ECO:0007669"/>
    <property type="project" value="UniProtKB-UniRule"/>
</dbReference>
<keyword evidence="6 11" id="KW-0865">Zymogen</keyword>
<sequence>MNRLYPHPIIAREGWPFIGGGLVLSLLVSACCGWWSLPFWIFTVFALQFFRDPAREIPQDPEAILSPVDGRIVVVERARDPYRDTEALKISVFMNVFNVHSQKSPADCTVTAVEYNKGKFLNADLDKASTENERNAVLATTASGREITFVQVAGLVARRILCYTKVGEKLTRGERYGFIRFGSRVDMYLPVDAQAQVAIGDKVTGVRTVLARLPLQAPEAAAPTETASAAQAETPAPAQAAAEVVQSEIEAAADKVRNAAEQALKD</sequence>
<dbReference type="GO" id="GO:0005886">
    <property type="term" value="C:plasma membrane"/>
    <property type="evidence" value="ECO:0007669"/>
    <property type="project" value="UniProtKB-SubCell"/>
</dbReference>
<feature type="active site" description="Schiff-base intermediate with substrate; via pyruvic acid" evidence="11">
    <location>
        <position position="183"/>
    </location>
</feature>
<evidence type="ECO:0000256" key="5">
    <source>
        <dbReference type="ARBA" id="ARBA00023136"/>
    </source>
</evidence>
<dbReference type="EMBL" id="JASPBL010000058">
    <property type="protein sequence ID" value="MDK8362555.1"/>
    <property type="molecule type" value="Genomic_DNA"/>
</dbReference>
<dbReference type="PANTHER" id="PTHR35809">
    <property type="entry name" value="ARCHAETIDYLSERINE DECARBOXYLASE PROENZYME-RELATED"/>
    <property type="match status" value="1"/>
</dbReference>
<dbReference type="KEGG" id="nmj:NM96_03335"/>
<evidence type="ECO:0000256" key="1">
    <source>
        <dbReference type="ARBA" id="ARBA00022475"/>
    </source>
</evidence>
<keyword evidence="8 11" id="KW-0456">Lyase</keyword>
<comment type="similarity">
    <text evidence="11">Belongs to the phosphatidylserine decarboxylase family. PSD-A subfamily.</text>
</comment>
<keyword evidence="5 11" id="KW-0472">Membrane</keyword>
<keyword evidence="2 11" id="KW-0444">Lipid biosynthesis</keyword>
<evidence type="ECO:0000256" key="12">
    <source>
        <dbReference type="SAM" id="Phobius"/>
    </source>
</evidence>
<accession>A0AAW6ZGY0</accession>
<evidence type="ECO:0000256" key="6">
    <source>
        <dbReference type="ARBA" id="ARBA00023145"/>
    </source>
</evidence>
<dbReference type="Proteomes" id="UP001240589">
    <property type="component" value="Unassembled WGS sequence"/>
</dbReference>
<name>A0AAW6ZGY0_NEIMU</name>
<keyword evidence="9 11" id="KW-1208">Phospholipid metabolism</keyword>
<feature type="transmembrane region" description="Helical" evidence="12">
    <location>
        <begin position="20"/>
        <end position="47"/>
    </location>
</feature>
<feature type="site" description="Cleavage (non-hydrolytic); by autocatalysis" evidence="11">
    <location>
        <begin position="182"/>
        <end position="183"/>
    </location>
</feature>
<comment type="PTM">
    <text evidence="11">Is synthesized initially as an inactive proenzyme. Formation of the active enzyme involves a self-maturation process in which the active site pyruvoyl group is generated from an internal serine residue via an autocatalytic post-translational modification. Two non-identical subunits are generated from the proenzyme in this reaction, and the pyruvate is formed at the N-terminus of the alpha chain, which is derived from the carboxyl end of the proenzyme. The post-translation cleavage follows an unusual pathway, termed non-hydrolytic serinolysis, in which the side chain hydroxyl group of the serine supplies its oxygen atom to form the C-terminus of the beta chain, while the remainder of the serine residue undergoes an oxidative deamination to produce ammonia and the pyruvoyl prosthetic group on the alpha chain.</text>
</comment>
<proteinExistence type="inferred from homology"/>
<dbReference type="HAMAP" id="MF_00664">
    <property type="entry name" value="PS_decarb_PSD_A"/>
    <property type="match status" value="1"/>
</dbReference>
<dbReference type="NCBIfam" id="NF003680">
    <property type="entry name" value="PRK05305.1-5"/>
    <property type="match status" value="1"/>
</dbReference>
<evidence type="ECO:0000256" key="8">
    <source>
        <dbReference type="ARBA" id="ARBA00023239"/>
    </source>
</evidence>
<dbReference type="PROSITE" id="PS51257">
    <property type="entry name" value="PROKAR_LIPOPROTEIN"/>
    <property type="match status" value="1"/>
</dbReference>
<dbReference type="AlphaFoldDB" id="A0AAW6ZGY0"/>
<protein>
    <recommendedName>
        <fullName evidence="11">Phosphatidylserine decarboxylase proenzyme</fullName>
        <ecNumber evidence="11">4.1.1.65</ecNumber>
    </recommendedName>
    <component>
        <recommendedName>
            <fullName evidence="11">Phosphatidylserine decarboxylase alpha chain</fullName>
        </recommendedName>
    </component>
    <component>
        <recommendedName>
            <fullName evidence="11">Phosphatidylserine decarboxylase beta chain</fullName>
        </recommendedName>
    </component>
</protein>
<comment type="cofactor">
    <cofactor evidence="11">
        <name>pyruvate</name>
        <dbReference type="ChEBI" id="CHEBI:15361"/>
    </cofactor>
    <text evidence="11">Binds 1 pyruvoyl group covalently per subunit.</text>
</comment>
<dbReference type="EC" id="4.1.1.65" evidence="11"/>
<dbReference type="InterPro" id="IPR033175">
    <property type="entry name" value="PSD-A"/>
</dbReference>
<dbReference type="InterPro" id="IPR003817">
    <property type="entry name" value="PS_Dcarbxylase"/>
</dbReference>
<keyword evidence="1 11" id="KW-1003">Cell membrane</keyword>
<dbReference type="GO" id="GO:0004609">
    <property type="term" value="F:phosphatidylserine decarboxylase activity"/>
    <property type="evidence" value="ECO:0007669"/>
    <property type="project" value="UniProtKB-UniRule"/>
</dbReference>
<feature type="chain" id="PRO_5043064494" description="Phosphatidylserine decarboxylase beta chain" evidence="11">
    <location>
        <begin position="1"/>
        <end position="182"/>
    </location>
</feature>
<evidence type="ECO:0000256" key="11">
    <source>
        <dbReference type="HAMAP-Rule" id="MF_00664"/>
    </source>
</evidence>
<dbReference type="PANTHER" id="PTHR35809:SF1">
    <property type="entry name" value="ARCHAETIDYLSERINE DECARBOXYLASE PROENZYME-RELATED"/>
    <property type="match status" value="1"/>
</dbReference>
<keyword evidence="4 11" id="KW-0443">Lipid metabolism</keyword>
<feature type="chain" id="PRO_5043064493" description="Phosphatidylserine decarboxylase alpha chain" evidence="11">
    <location>
        <begin position="183"/>
        <end position="266"/>
    </location>
</feature>
<keyword evidence="12" id="KW-1133">Transmembrane helix</keyword>